<reference evidence="14 15" key="1">
    <citation type="submission" date="2019-06" db="EMBL/GenBank/DDBJ databases">
        <title>A chromosome-scale genome assembly of the striped catfish, Pangasianodon hypophthalmus.</title>
        <authorList>
            <person name="Wen M."/>
            <person name="Zahm M."/>
            <person name="Roques C."/>
            <person name="Cabau C."/>
            <person name="Klopp C."/>
            <person name="Donnadieu C."/>
            <person name="Jouanno E."/>
            <person name="Avarre J.-C."/>
            <person name="Campet M."/>
            <person name="Ha T.T.T."/>
            <person name="Dugue R."/>
            <person name="Lampietro C."/>
            <person name="Louis A."/>
            <person name="Herpin A."/>
            <person name="Echchiki A."/>
            <person name="Berthelot C."/>
            <person name="Parey E."/>
            <person name="Roest-Crollius H."/>
            <person name="Braasch I."/>
            <person name="Postlethwait J."/>
            <person name="Bobe J."/>
            <person name="Montfort J."/>
            <person name="Bouchez O."/>
            <person name="Begum T."/>
            <person name="Schartl M."/>
            <person name="Guiguen Y."/>
        </authorList>
    </citation>
    <scope>NUCLEOTIDE SEQUENCE [LARGE SCALE GENOMIC DNA]</scope>
    <source>
        <strain evidence="14 15">Indonesia</strain>
        <tissue evidence="14">Blood</tissue>
    </source>
</reference>
<sequence>MSLAELLKMLGLGAVAIALGLEGLDWLLTRHLWPRRCSRQPLKEVLFFPSPPTCVEHLYNPVRAHPCLCPLPHGLDTPFSRLLEHLLSACVSLDLCLFSFSNIELSRAVLLLHSRGVRVRVLTDRDYMAITGSQIGVLRKAGICVRHELVITMHMHHKFALLDGRKLITGSLNWTMTAVQSNKENVIVTEDPQLVQPYEDEFNKLWEANDPAKHPPQTHSRNNTKGLLTPTRDE</sequence>
<evidence type="ECO:0000313" key="15">
    <source>
        <dbReference type="Proteomes" id="UP000327468"/>
    </source>
</evidence>
<keyword evidence="1" id="KW-0378">Hydrolase</keyword>
<evidence type="ECO:0000256" key="8">
    <source>
        <dbReference type="ARBA" id="ARBA00042226"/>
    </source>
</evidence>
<evidence type="ECO:0000313" key="14">
    <source>
        <dbReference type="EMBL" id="KAB5523513.1"/>
    </source>
</evidence>
<dbReference type="InterPro" id="IPR025202">
    <property type="entry name" value="PLD-like_dom"/>
</dbReference>
<dbReference type="GO" id="GO:0034587">
    <property type="term" value="P:piRNA processing"/>
    <property type="evidence" value="ECO:0007669"/>
    <property type="project" value="TreeGrafter"/>
</dbReference>
<dbReference type="Pfam" id="PF13091">
    <property type="entry name" value="PLDc_2"/>
    <property type="match status" value="1"/>
</dbReference>
<dbReference type="EMBL" id="VFJC01000027">
    <property type="protein sequence ID" value="KAB5523513.1"/>
    <property type="molecule type" value="Genomic_DNA"/>
</dbReference>
<proteinExistence type="inferred from homology"/>
<comment type="caution">
    <text evidence="14">The sequence shown here is derived from an EMBL/GenBank/DDBJ whole genome shotgun (WGS) entry which is preliminary data.</text>
</comment>
<evidence type="ECO:0000256" key="1">
    <source>
        <dbReference type="ARBA" id="ARBA00022801"/>
    </source>
</evidence>
<feature type="domain" description="Phospholipase D-like" evidence="13">
    <location>
        <begin position="82"/>
        <end position="206"/>
    </location>
</feature>
<dbReference type="GO" id="GO:0016042">
    <property type="term" value="P:lipid catabolic process"/>
    <property type="evidence" value="ECO:0007669"/>
    <property type="project" value="UniProtKB-KW"/>
</dbReference>
<evidence type="ECO:0000256" key="5">
    <source>
        <dbReference type="ARBA" id="ARBA00038012"/>
    </source>
</evidence>
<evidence type="ECO:0000256" key="7">
    <source>
        <dbReference type="ARBA" id="ARBA00041680"/>
    </source>
</evidence>
<evidence type="ECO:0000256" key="2">
    <source>
        <dbReference type="ARBA" id="ARBA00022963"/>
    </source>
</evidence>
<gene>
    <name evidence="14" type="ORF">PHYPO_G00153390</name>
</gene>
<evidence type="ECO:0000256" key="4">
    <source>
        <dbReference type="ARBA" id="ARBA00023254"/>
    </source>
</evidence>
<dbReference type="AlphaFoldDB" id="A0A5N5K181"/>
<dbReference type="Gene3D" id="3.30.870.10">
    <property type="entry name" value="Endonuclease Chain A"/>
    <property type="match status" value="1"/>
</dbReference>
<evidence type="ECO:0000256" key="6">
    <source>
        <dbReference type="ARBA" id="ARBA00040549"/>
    </source>
</evidence>
<accession>A0A5N5K181</accession>
<dbReference type="CDD" id="cd09171">
    <property type="entry name" value="PLDc_vPLD6_like"/>
    <property type="match status" value="1"/>
</dbReference>
<dbReference type="Proteomes" id="UP000327468">
    <property type="component" value="Chromosome 26"/>
</dbReference>
<name>A0A5N5K181_PANHP</name>
<comment type="similarity">
    <text evidence="5">Belongs to the phospholipase D family. MitoPLD/Zucchini subfamily.</text>
</comment>
<dbReference type="PANTHER" id="PTHR43856:SF1">
    <property type="entry name" value="MITOCHONDRIAL CARDIOLIPIN HYDROLASE"/>
    <property type="match status" value="1"/>
</dbReference>
<comment type="catalytic activity">
    <reaction evidence="11">
        <text>a cardiolipin + H2O = a 1,2-diacyl-sn-glycero-3-phospho-(1'-sn-glycerol) + a 1,2-diacyl-sn-glycero-3-phosphate + H(+)</text>
        <dbReference type="Rhea" id="RHEA:44884"/>
        <dbReference type="ChEBI" id="CHEBI:15377"/>
        <dbReference type="ChEBI" id="CHEBI:15378"/>
        <dbReference type="ChEBI" id="CHEBI:58608"/>
        <dbReference type="ChEBI" id="CHEBI:62237"/>
        <dbReference type="ChEBI" id="CHEBI:64716"/>
    </reaction>
    <physiologicalReaction direction="left-to-right" evidence="11">
        <dbReference type="Rhea" id="RHEA:44885"/>
    </physiologicalReaction>
</comment>
<keyword evidence="15" id="KW-1185">Reference proteome</keyword>
<feature type="region of interest" description="Disordered" evidence="12">
    <location>
        <begin position="207"/>
        <end position="234"/>
    </location>
</feature>
<evidence type="ECO:0000256" key="11">
    <source>
        <dbReference type="ARBA" id="ARBA00048101"/>
    </source>
</evidence>
<keyword evidence="3" id="KW-0443">Lipid metabolism</keyword>
<dbReference type="GO" id="GO:0005739">
    <property type="term" value="C:mitochondrion"/>
    <property type="evidence" value="ECO:0007669"/>
    <property type="project" value="TreeGrafter"/>
</dbReference>
<keyword evidence="2" id="KW-0442">Lipid degradation</keyword>
<protein>
    <recommendedName>
        <fullName evidence="6">Mitochondrial cardiolipin hydrolase</fullName>
    </recommendedName>
    <alternativeName>
        <fullName evidence="8">Choline phosphatase 6</fullName>
    </alternativeName>
    <alternativeName>
        <fullName evidence="10">Mitochondrial phospholipase</fullName>
    </alternativeName>
    <alternativeName>
        <fullName evidence="9">Phosphatidylcholine-hydrolyzing phospholipase D6</fullName>
    </alternativeName>
    <alternativeName>
        <fullName evidence="7">Phospholipase D6</fullName>
    </alternativeName>
</protein>
<dbReference type="GO" id="GO:0016891">
    <property type="term" value="F:RNA endonuclease activity producing 5'-phosphomonoesters, hydrolytic mechanism"/>
    <property type="evidence" value="ECO:0007669"/>
    <property type="project" value="TreeGrafter"/>
</dbReference>
<organism evidence="14 15">
    <name type="scientific">Pangasianodon hypophthalmus</name>
    <name type="common">Striped catfish</name>
    <name type="synonym">Helicophagus hypophthalmus</name>
    <dbReference type="NCBI Taxonomy" id="310915"/>
    <lineage>
        <taxon>Eukaryota</taxon>
        <taxon>Metazoa</taxon>
        <taxon>Chordata</taxon>
        <taxon>Craniata</taxon>
        <taxon>Vertebrata</taxon>
        <taxon>Euteleostomi</taxon>
        <taxon>Actinopterygii</taxon>
        <taxon>Neopterygii</taxon>
        <taxon>Teleostei</taxon>
        <taxon>Ostariophysi</taxon>
        <taxon>Siluriformes</taxon>
        <taxon>Pangasiidae</taxon>
        <taxon>Pangasianodon</taxon>
    </lineage>
</organism>
<evidence type="ECO:0000256" key="9">
    <source>
        <dbReference type="ARBA" id="ARBA00043135"/>
    </source>
</evidence>
<evidence type="ECO:0000256" key="10">
    <source>
        <dbReference type="ARBA" id="ARBA00043167"/>
    </source>
</evidence>
<evidence type="ECO:0000256" key="12">
    <source>
        <dbReference type="SAM" id="MobiDB-lite"/>
    </source>
</evidence>
<feature type="compositionally biased region" description="Polar residues" evidence="12">
    <location>
        <begin position="217"/>
        <end position="226"/>
    </location>
</feature>
<dbReference type="InterPro" id="IPR051406">
    <property type="entry name" value="PLD_domain"/>
</dbReference>
<dbReference type="GO" id="GO:0051321">
    <property type="term" value="P:meiotic cell cycle"/>
    <property type="evidence" value="ECO:0007669"/>
    <property type="project" value="UniProtKB-KW"/>
</dbReference>
<dbReference type="SUPFAM" id="SSF56024">
    <property type="entry name" value="Phospholipase D/nuclease"/>
    <property type="match status" value="1"/>
</dbReference>
<dbReference type="PANTHER" id="PTHR43856">
    <property type="entry name" value="CARDIOLIPIN HYDROLASE"/>
    <property type="match status" value="1"/>
</dbReference>
<evidence type="ECO:0000256" key="3">
    <source>
        <dbReference type="ARBA" id="ARBA00023098"/>
    </source>
</evidence>
<evidence type="ECO:0000259" key="13">
    <source>
        <dbReference type="Pfam" id="PF13091"/>
    </source>
</evidence>
<keyword evidence="4" id="KW-0469">Meiosis</keyword>